<dbReference type="SUPFAM" id="SSF51445">
    <property type="entry name" value="(Trans)glycosidases"/>
    <property type="match status" value="1"/>
</dbReference>
<dbReference type="EMBL" id="AUZY01011248">
    <property type="protein sequence ID" value="EQD35589.1"/>
    <property type="molecule type" value="Genomic_DNA"/>
</dbReference>
<feature type="domain" description="Glycoside hydrolase family 2 catalytic" evidence="1">
    <location>
        <begin position="9"/>
        <end position="46"/>
    </location>
</feature>
<feature type="domain" description="Glycoside hydrolase family 2 catalytic" evidence="1">
    <location>
        <begin position="49"/>
        <end position="114"/>
    </location>
</feature>
<organism evidence="2">
    <name type="scientific">mine drainage metagenome</name>
    <dbReference type="NCBI Taxonomy" id="410659"/>
    <lineage>
        <taxon>unclassified sequences</taxon>
        <taxon>metagenomes</taxon>
        <taxon>ecological metagenomes</taxon>
    </lineage>
</organism>
<accession>T1A3Y8</accession>
<evidence type="ECO:0000313" key="2">
    <source>
        <dbReference type="EMBL" id="EQD35589.1"/>
    </source>
</evidence>
<dbReference type="GO" id="GO:0005975">
    <property type="term" value="P:carbohydrate metabolic process"/>
    <property type="evidence" value="ECO:0007669"/>
    <property type="project" value="InterPro"/>
</dbReference>
<name>T1A3Y8_9ZZZZ</name>
<protein>
    <submittedName>
        <fullName evidence="2">Glycoside hydrolase family 2, TIM barrel domain protein</fullName>
        <ecNumber evidence="2">3.2.1.31</ecNumber>
    </submittedName>
</protein>
<proteinExistence type="predicted"/>
<dbReference type="InterPro" id="IPR017853">
    <property type="entry name" value="GH"/>
</dbReference>
<dbReference type="InterPro" id="IPR023232">
    <property type="entry name" value="Glyco_hydro_2_AS"/>
</dbReference>
<dbReference type="Pfam" id="PF02836">
    <property type="entry name" value="Glyco_hydro_2_C"/>
    <property type="match status" value="2"/>
</dbReference>
<evidence type="ECO:0000259" key="1">
    <source>
        <dbReference type="Pfam" id="PF02836"/>
    </source>
</evidence>
<comment type="caution">
    <text evidence="2">The sequence shown here is derived from an EMBL/GenBank/DDBJ whole genome shotgun (WGS) entry which is preliminary data.</text>
</comment>
<dbReference type="InterPro" id="IPR051913">
    <property type="entry name" value="GH2_Domain-Containing"/>
</dbReference>
<keyword evidence="2" id="KW-0326">Glycosidase</keyword>
<dbReference type="PANTHER" id="PTHR42732:SF1">
    <property type="entry name" value="BETA-MANNOSIDASE"/>
    <property type="match status" value="1"/>
</dbReference>
<gene>
    <name evidence="2" type="ORF">B1B_16868</name>
</gene>
<dbReference type="PANTHER" id="PTHR42732">
    <property type="entry name" value="BETA-GALACTOSIDASE"/>
    <property type="match status" value="1"/>
</dbReference>
<dbReference type="GO" id="GO:0004566">
    <property type="term" value="F:beta-glucuronidase activity"/>
    <property type="evidence" value="ECO:0007669"/>
    <property type="project" value="UniProtKB-EC"/>
</dbReference>
<dbReference type="InterPro" id="IPR006103">
    <property type="entry name" value="Glyco_hydro_2_cat"/>
</dbReference>
<reference evidence="2" key="2">
    <citation type="journal article" date="2014" name="ISME J.">
        <title>Microbial stratification in low pH oxic and suboxic macroscopic growths along an acid mine drainage.</title>
        <authorList>
            <person name="Mendez-Garcia C."/>
            <person name="Mesa V."/>
            <person name="Sprenger R.R."/>
            <person name="Richter M."/>
            <person name="Diez M.S."/>
            <person name="Solano J."/>
            <person name="Bargiela R."/>
            <person name="Golyshina O.V."/>
            <person name="Manteca A."/>
            <person name="Ramos J.L."/>
            <person name="Gallego J.R."/>
            <person name="Llorente I."/>
            <person name="Martins Dos Santos V.A."/>
            <person name="Jensen O.N."/>
            <person name="Pelaez A.I."/>
            <person name="Sanchez J."/>
            <person name="Ferrer M."/>
        </authorList>
    </citation>
    <scope>NUCLEOTIDE SEQUENCE</scope>
</reference>
<dbReference type="AlphaFoldDB" id="T1A3Y8"/>
<reference evidence="2" key="1">
    <citation type="submission" date="2013-08" db="EMBL/GenBank/DDBJ databases">
        <authorList>
            <person name="Mendez C."/>
            <person name="Richter M."/>
            <person name="Ferrer M."/>
            <person name="Sanchez J."/>
        </authorList>
    </citation>
    <scope>NUCLEOTIDE SEQUENCE</scope>
</reference>
<sequence>RVQWFRIERLKEIGSNAYRTSHNPPTPELLDACDHLGMLVMVENRNMGTTPEMLDDLKAMVLRDRNHPSVFIWSLGNEEGHLQGDDVIGVEIVKTMTNVVRGLDSSRLSTVAISRHWGEGFSRVIEVMGYNYWRQGNVDKYHEVFLL</sequence>
<dbReference type="PROSITE" id="PS00608">
    <property type="entry name" value="GLYCOSYL_HYDROL_F2_2"/>
    <property type="match status" value="1"/>
</dbReference>
<keyword evidence="2" id="KW-0378">Hydrolase</keyword>
<feature type="non-terminal residue" evidence="2">
    <location>
        <position position="1"/>
    </location>
</feature>
<dbReference type="EC" id="3.2.1.31" evidence="2"/>
<dbReference type="Gene3D" id="3.20.20.80">
    <property type="entry name" value="Glycosidases"/>
    <property type="match status" value="1"/>
</dbReference>